<reference evidence="3 4" key="1">
    <citation type="journal article" date="2023" name="IMA Fungus">
        <title>Comparative genomic study of the Penicillium genus elucidates a diverse pangenome and 15 lateral gene transfer events.</title>
        <authorList>
            <person name="Petersen C."/>
            <person name="Sorensen T."/>
            <person name="Nielsen M.R."/>
            <person name="Sondergaard T.E."/>
            <person name="Sorensen J.L."/>
            <person name="Fitzpatrick D.A."/>
            <person name="Frisvad J.C."/>
            <person name="Nielsen K.L."/>
        </authorList>
    </citation>
    <scope>NUCLEOTIDE SEQUENCE [LARGE SCALE GENOMIC DNA]</scope>
    <source>
        <strain evidence="3 4">IBT 35679</strain>
    </source>
</reference>
<proteinExistence type="predicted"/>
<evidence type="ECO:0000256" key="1">
    <source>
        <dbReference type="SAM" id="MobiDB-lite"/>
    </source>
</evidence>
<comment type="caution">
    <text evidence="3">The sequence shown here is derived from an EMBL/GenBank/DDBJ whole genome shotgun (WGS) entry which is preliminary data.</text>
</comment>
<name>A0AAD6D6X5_9EURO</name>
<dbReference type="SUPFAM" id="SSF52058">
    <property type="entry name" value="L domain-like"/>
    <property type="match status" value="1"/>
</dbReference>
<dbReference type="Proteomes" id="UP001220324">
    <property type="component" value="Unassembled WGS sequence"/>
</dbReference>
<feature type="compositionally biased region" description="Polar residues" evidence="1">
    <location>
        <begin position="413"/>
        <end position="439"/>
    </location>
</feature>
<accession>A0AAD6D6X5</accession>
<protein>
    <submittedName>
        <fullName evidence="3">Uncharacterized protein</fullName>
    </submittedName>
</protein>
<keyword evidence="4" id="KW-1185">Reference proteome</keyword>
<dbReference type="EMBL" id="JAQIZZ010000001">
    <property type="protein sequence ID" value="KAJ5557047.1"/>
    <property type="molecule type" value="Genomic_DNA"/>
</dbReference>
<sequence length="465" mass="49769">MKYSHILLAIAFGGSQLYIGAEARDCDTVANVDGDVPTTLELHTPEQLDSFEGCTTLNGHIVIQSDYEGDFILNDVTEFHGNISTAEDNPTALNQFEMRNLENIENIHLLGLSGNVSLPKLEVAGDVELVQTSDSGTVDLKLLSEANSLSFRGSWTNTDLSLLKTITTRAQFCGAQTCGIYGDSRIFPYILVNLPSLEETDYFMVEGAVKSVSVPKLEVAGYIESTELVYGQGLRINIEEGYDETLDFDAPSLHTLNGQLEVYGGVSSLSLGSLGKTSLSITLNARAPLDVYSTIQTARYLYLWGELNSIYLPDMDDLGYIGLAYTPKIPCNDTLYQLWLTQPSYSSDWENINSCKSYDFPQDVGVTDQSTTTTGATTTSTTTTTAAATSGTSSNSSTTGSTGEENSTGSATVSETPAPSNGTGSNSPDSTDVATQENGTPRTFSITFNSGAAPLIMAVICASLY</sequence>
<evidence type="ECO:0000313" key="3">
    <source>
        <dbReference type="EMBL" id="KAJ5557047.1"/>
    </source>
</evidence>
<feature type="compositionally biased region" description="Low complexity" evidence="1">
    <location>
        <begin position="370"/>
        <end position="412"/>
    </location>
</feature>
<feature type="chain" id="PRO_5042164328" evidence="2">
    <location>
        <begin position="24"/>
        <end position="465"/>
    </location>
</feature>
<keyword evidence="2" id="KW-0732">Signal</keyword>
<feature type="signal peptide" evidence="2">
    <location>
        <begin position="1"/>
        <end position="23"/>
    </location>
</feature>
<organism evidence="3 4">
    <name type="scientific">Penicillium frequentans</name>
    <dbReference type="NCBI Taxonomy" id="3151616"/>
    <lineage>
        <taxon>Eukaryota</taxon>
        <taxon>Fungi</taxon>
        <taxon>Dikarya</taxon>
        <taxon>Ascomycota</taxon>
        <taxon>Pezizomycotina</taxon>
        <taxon>Eurotiomycetes</taxon>
        <taxon>Eurotiomycetidae</taxon>
        <taxon>Eurotiales</taxon>
        <taxon>Aspergillaceae</taxon>
        <taxon>Penicillium</taxon>
    </lineage>
</organism>
<evidence type="ECO:0000313" key="4">
    <source>
        <dbReference type="Proteomes" id="UP001220324"/>
    </source>
</evidence>
<feature type="region of interest" description="Disordered" evidence="1">
    <location>
        <begin position="369"/>
        <end position="439"/>
    </location>
</feature>
<gene>
    <name evidence="3" type="ORF">N7494_000962</name>
</gene>
<dbReference type="AlphaFoldDB" id="A0AAD6D6X5"/>
<evidence type="ECO:0000256" key="2">
    <source>
        <dbReference type="SAM" id="SignalP"/>
    </source>
</evidence>